<dbReference type="OMA" id="FMISYEK"/>
<dbReference type="EMBL" id="NKHD01000020">
    <property type="protein sequence ID" value="OXT07515.1"/>
    <property type="molecule type" value="Genomic_DNA"/>
</dbReference>
<reference evidence="4 6" key="1">
    <citation type="submission" date="2016-08" db="EMBL/GenBank/DDBJ databases">
        <title>A novel genetic cassette of butanologenic Thermoanaerobacterium thermosaccharolyticum that directly convert cellulose to butanol.</title>
        <authorList>
            <person name="Li T."/>
            <person name="He J."/>
        </authorList>
    </citation>
    <scope>NUCLEOTIDE SEQUENCE [LARGE SCALE GENOMIC DNA]</scope>
    <source>
        <strain evidence="4 6">TG57</strain>
    </source>
</reference>
<dbReference type="Proteomes" id="UP000214975">
    <property type="component" value="Chromosome"/>
</dbReference>
<evidence type="ECO:0000313" key="6">
    <source>
        <dbReference type="Proteomes" id="UP000214975"/>
    </source>
</evidence>
<evidence type="ECO:0000256" key="1">
    <source>
        <dbReference type="ARBA" id="ARBA00022741"/>
    </source>
</evidence>
<name>A0A231VH53_THETR</name>
<dbReference type="InterPro" id="IPR025501">
    <property type="entry name" value="MinD_FleN"/>
</dbReference>
<dbReference type="InterPro" id="IPR027417">
    <property type="entry name" value="P-loop_NTPase"/>
</dbReference>
<accession>A0A231VH53</accession>
<dbReference type="GeneID" id="93864276"/>
<dbReference type="Pfam" id="PF13614">
    <property type="entry name" value="AAA_31"/>
    <property type="match status" value="1"/>
</dbReference>
<reference evidence="5 7" key="2">
    <citation type="submission" date="2017-06" db="EMBL/GenBank/DDBJ databases">
        <title>Isolation and characterization of a thermophilic and butanogenic Thermoanaerobacterium thermosaccharolyticum M5 capable of efficient degradation of hemicellulose.</title>
        <authorList>
            <person name="Xin F."/>
            <person name="Jiang Y."/>
        </authorList>
    </citation>
    <scope>NUCLEOTIDE SEQUENCE [LARGE SCALE GENOMIC DNA]</scope>
    <source>
        <strain evidence="5 7">M5</strain>
    </source>
</reference>
<gene>
    <name evidence="5" type="ORF">CE561_06740</name>
    <name evidence="4" type="ORF">Thert_03265</name>
</gene>
<evidence type="ECO:0000313" key="7">
    <source>
        <dbReference type="Proteomes" id="UP000215301"/>
    </source>
</evidence>
<dbReference type="PANTHER" id="PTHR43384:SF4">
    <property type="entry name" value="CELLULOSE BIOSYNTHESIS PROTEIN BCSQ-RELATED"/>
    <property type="match status" value="1"/>
</dbReference>
<keyword evidence="1" id="KW-0547">Nucleotide-binding</keyword>
<evidence type="ECO:0000256" key="2">
    <source>
        <dbReference type="ARBA" id="ARBA00022840"/>
    </source>
</evidence>
<dbReference type="AlphaFoldDB" id="A0A231VH53"/>
<dbReference type="GO" id="GO:0005829">
    <property type="term" value="C:cytosol"/>
    <property type="evidence" value="ECO:0007669"/>
    <property type="project" value="TreeGrafter"/>
</dbReference>
<dbReference type="EMBL" id="CP016893">
    <property type="protein sequence ID" value="AST59010.1"/>
    <property type="molecule type" value="Genomic_DNA"/>
</dbReference>
<evidence type="ECO:0000313" key="5">
    <source>
        <dbReference type="EMBL" id="OXT07515.1"/>
    </source>
</evidence>
<dbReference type="GO" id="GO:0016887">
    <property type="term" value="F:ATP hydrolysis activity"/>
    <property type="evidence" value="ECO:0007669"/>
    <property type="project" value="TreeGrafter"/>
</dbReference>
<sequence length="293" mass="32639">MDQAERLRYLFQQNNMKRCRVITVTGGKGGTGKTCISVNLSIALRKLGYNVLIIDADIGFSNAEIELGVISKFTLYDVLYGNKKIIDVINDGPIGVKFISTGGNFDLINGDIDLNVFFNNINILDNYFDYVIVDTGAGINKTVKSFIDMSDDVVVVTTPEPTAIMDAYILIKSIQELSDKNLYLIVNKVTNQSEYVSVYERLNNALINFLGTTINDLGYIHEDARISECIKAQNPIILKYQSSKPSKDITRIAENLTNHKSTKKKEGLLGIFKKMLLNSGGIYNGEHKTRAKD</sequence>
<dbReference type="InterPro" id="IPR050625">
    <property type="entry name" value="ParA/MinD_ATPase"/>
</dbReference>
<keyword evidence="2" id="KW-0067">ATP-binding</keyword>
<dbReference type="GO" id="GO:0005524">
    <property type="term" value="F:ATP binding"/>
    <property type="evidence" value="ECO:0007669"/>
    <property type="project" value="UniProtKB-KW"/>
</dbReference>
<feature type="domain" description="AAA" evidence="3">
    <location>
        <begin position="20"/>
        <end position="180"/>
    </location>
</feature>
<evidence type="ECO:0000313" key="4">
    <source>
        <dbReference type="EMBL" id="AST59010.1"/>
    </source>
</evidence>
<dbReference type="PIRSF" id="PIRSF003092">
    <property type="entry name" value="MinD"/>
    <property type="match status" value="1"/>
</dbReference>
<organism evidence="5 7">
    <name type="scientific">Thermoanaerobacterium thermosaccharolyticum</name>
    <name type="common">Clostridium thermosaccharolyticum</name>
    <dbReference type="NCBI Taxonomy" id="1517"/>
    <lineage>
        <taxon>Bacteria</taxon>
        <taxon>Bacillati</taxon>
        <taxon>Bacillota</taxon>
        <taxon>Clostridia</taxon>
        <taxon>Thermoanaerobacterales</taxon>
        <taxon>Thermoanaerobacteraceae</taxon>
        <taxon>Thermoanaerobacterium</taxon>
    </lineage>
</organism>
<dbReference type="SUPFAM" id="SSF52540">
    <property type="entry name" value="P-loop containing nucleoside triphosphate hydrolases"/>
    <property type="match status" value="1"/>
</dbReference>
<proteinExistence type="predicted"/>
<dbReference type="PANTHER" id="PTHR43384">
    <property type="entry name" value="SEPTUM SITE-DETERMINING PROTEIN MIND HOMOLOG, CHLOROPLASTIC-RELATED"/>
    <property type="match status" value="1"/>
</dbReference>
<dbReference type="Gene3D" id="3.40.50.300">
    <property type="entry name" value="P-loop containing nucleotide triphosphate hydrolases"/>
    <property type="match status" value="1"/>
</dbReference>
<dbReference type="InterPro" id="IPR025669">
    <property type="entry name" value="AAA_dom"/>
</dbReference>
<evidence type="ECO:0000259" key="3">
    <source>
        <dbReference type="Pfam" id="PF13614"/>
    </source>
</evidence>
<dbReference type="Proteomes" id="UP000215301">
    <property type="component" value="Unassembled WGS sequence"/>
</dbReference>
<dbReference type="RefSeq" id="WP_013297915.1">
    <property type="nucleotide sequence ID" value="NZ_CP016893.1"/>
</dbReference>
<protein>
    <submittedName>
        <fullName evidence="5">Chromosome partitioning protein</fullName>
    </submittedName>
</protein>
<dbReference type="GO" id="GO:0009898">
    <property type="term" value="C:cytoplasmic side of plasma membrane"/>
    <property type="evidence" value="ECO:0007669"/>
    <property type="project" value="TreeGrafter"/>
</dbReference>
<dbReference type="GO" id="GO:0051782">
    <property type="term" value="P:negative regulation of cell division"/>
    <property type="evidence" value="ECO:0007669"/>
    <property type="project" value="TreeGrafter"/>
</dbReference>